<dbReference type="EMBL" id="AP024169">
    <property type="protein sequence ID" value="BCN29672.1"/>
    <property type="molecule type" value="Genomic_DNA"/>
</dbReference>
<dbReference type="InterPro" id="IPR050229">
    <property type="entry name" value="GlpE_sulfurtransferase"/>
</dbReference>
<dbReference type="Gene3D" id="3.40.250.10">
    <property type="entry name" value="Rhodanese-like domain"/>
    <property type="match status" value="1"/>
</dbReference>
<accession>A0A7R7EJM6</accession>
<proteinExistence type="predicted"/>
<dbReference type="KEGG" id="ahb:bsdtb5_09670"/>
<gene>
    <name evidence="2" type="ORF">bsdtb5_09670</name>
</gene>
<dbReference type="SMART" id="SM00450">
    <property type="entry name" value="RHOD"/>
    <property type="match status" value="1"/>
</dbReference>
<dbReference type="PANTHER" id="PTHR43031:SF16">
    <property type="entry name" value="OXIDOREDUCTASE"/>
    <property type="match status" value="1"/>
</dbReference>
<dbReference type="SUPFAM" id="SSF52821">
    <property type="entry name" value="Rhodanese/Cell cycle control phosphatase"/>
    <property type="match status" value="1"/>
</dbReference>
<dbReference type="PROSITE" id="PS50206">
    <property type="entry name" value="RHODANESE_3"/>
    <property type="match status" value="1"/>
</dbReference>
<feature type="domain" description="Rhodanese" evidence="1">
    <location>
        <begin position="19"/>
        <end position="106"/>
    </location>
</feature>
<sequence>MIKMNIEYISVKSLEEYINNVNAIIIDLRDYSEYKKGHVPNAVNIELENLSRYRRKLDKYKDIVLYCDRGSISLLASRELSKLGYHVINVAGGFHYYKGKISTTTNLLVD</sequence>
<dbReference type="InterPro" id="IPR036873">
    <property type="entry name" value="Rhodanese-like_dom_sf"/>
</dbReference>
<protein>
    <recommendedName>
        <fullName evidence="1">Rhodanese domain-containing protein</fullName>
    </recommendedName>
</protein>
<reference evidence="2 3" key="1">
    <citation type="submission" date="2020-11" db="EMBL/GenBank/DDBJ databases">
        <title>Draft genome sequencing of a Lachnospiraceae strain isolated from anoxic soil subjected to BSD treatment.</title>
        <authorList>
            <person name="Uek A."/>
            <person name="Tonouchi A."/>
        </authorList>
    </citation>
    <scope>NUCLEOTIDE SEQUENCE [LARGE SCALE GENOMIC DNA]</scope>
    <source>
        <strain evidence="2 3">TB5</strain>
    </source>
</reference>
<evidence type="ECO:0000313" key="2">
    <source>
        <dbReference type="EMBL" id="BCN29672.1"/>
    </source>
</evidence>
<dbReference type="AlphaFoldDB" id="A0A7R7EJM6"/>
<evidence type="ECO:0000259" key="1">
    <source>
        <dbReference type="PROSITE" id="PS50206"/>
    </source>
</evidence>
<name>A0A7R7EJM6_9FIRM</name>
<evidence type="ECO:0000313" key="3">
    <source>
        <dbReference type="Proteomes" id="UP000595897"/>
    </source>
</evidence>
<dbReference type="InterPro" id="IPR001763">
    <property type="entry name" value="Rhodanese-like_dom"/>
</dbReference>
<dbReference type="Proteomes" id="UP000595897">
    <property type="component" value="Chromosome"/>
</dbReference>
<organism evidence="2 3">
    <name type="scientific">Anaeromicropila herbilytica</name>
    <dbReference type="NCBI Taxonomy" id="2785025"/>
    <lineage>
        <taxon>Bacteria</taxon>
        <taxon>Bacillati</taxon>
        <taxon>Bacillota</taxon>
        <taxon>Clostridia</taxon>
        <taxon>Lachnospirales</taxon>
        <taxon>Lachnospiraceae</taxon>
        <taxon>Anaeromicropila</taxon>
    </lineage>
</organism>
<dbReference type="PANTHER" id="PTHR43031">
    <property type="entry name" value="FAD-DEPENDENT OXIDOREDUCTASE"/>
    <property type="match status" value="1"/>
</dbReference>
<keyword evidence="3" id="KW-1185">Reference proteome</keyword>
<dbReference type="Pfam" id="PF00581">
    <property type="entry name" value="Rhodanese"/>
    <property type="match status" value="1"/>
</dbReference>
<dbReference type="CDD" id="cd00158">
    <property type="entry name" value="RHOD"/>
    <property type="match status" value="1"/>
</dbReference>